<dbReference type="SMART" id="SM00836">
    <property type="entry name" value="DALR_1"/>
    <property type="match status" value="1"/>
</dbReference>
<dbReference type="CDD" id="cd00671">
    <property type="entry name" value="ArgRS_core"/>
    <property type="match status" value="1"/>
</dbReference>
<evidence type="ECO:0000259" key="13">
    <source>
        <dbReference type="SMART" id="SM00836"/>
    </source>
</evidence>
<evidence type="ECO:0000256" key="12">
    <source>
        <dbReference type="RuleBase" id="RU363038"/>
    </source>
</evidence>
<dbReference type="GO" id="GO:0005737">
    <property type="term" value="C:cytoplasm"/>
    <property type="evidence" value="ECO:0007669"/>
    <property type="project" value="UniProtKB-SubCell"/>
</dbReference>
<evidence type="ECO:0000313" key="15">
    <source>
        <dbReference type="EMBL" id="MBN8659291.1"/>
    </source>
</evidence>
<dbReference type="PANTHER" id="PTHR11956:SF5">
    <property type="entry name" value="ARGININE--TRNA LIGASE, CYTOPLASMIC"/>
    <property type="match status" value="1"/>
</dbReference>
<dbReference type="Proteomes" id="UP000664277">
    <property type="component" value="Unassembled WGS sequence"/>
</dbReference>
<dbReference type="PRINTS" id="PR01038">
    <property type="entry name" value="TRNASYNTHARG"/>
</dbReference>
<evidence type="ECO:0000256" key="10">
    <source>
        <dbReference type="ARBA" id="ARBA00049339"/>
    </source>
</evidence>
<dbReference type="AlphaFoldDB" id="A0A8J7PAY7"/>
<evidence type="ECO:0000256" key="5">
    <source>
        <dbReference type="ARBA" id="ARBA00022598"/>
    </source>
</evidence>
<dbReference type="InterPro" id="IPR008909">
    <property type="entry name" value="DALR_anticod-bd"/>
</dbReference>
<reference evidence="15" key="1">
    <citation type="submission" date="2021-02" db="EMBL/GenBank/DDBJ databases">
        <title>Genome-Resolved Metagenomics of a Microbial Community Performing Photosynthetic Biological Nutrient Removal.</title>
        <authorList>
            <person name="Mcdaniel E.A."/>
        </authorList>
    </citation>
    <scope>NUCLEOTIDE SEQUENCE</scope>
    <source>
        <strain evidence="15">UWPOB_OBS1</strain>
    </source>
</reference>
<dbReference type="SMART" id="SM01016">
    <property type="entry name" value="Arg_tRNA_synt_N"/>
    <property type="match status" value="1"/>
</dbReference>
<dbReference type="InterPro" id="IPR001412">
    <property type="entry name" value="aa-tRNA-synth_I_CS"/>
</dbReference>
<dbReference type="NCBIfam" id="TIGR00456">
    <property type="entry name" value="argS"/>
    <property type="match status" value="1"/>
</dbReference>
<comment type="caution">
    <text evidence="15">The sequence shown here is derived from an EMBL/GenBank/DDBJ whole genome shotgun (WGS) entry which is preliminary data.</text>
</comment>
<evidence type="ECO:0000256" key="3">
    <source>
        <dbReference type="ARBA" id="ARBA00011245"/>
    </source>
</evidence>
<evidence type="ECO:0000256" key="1">
    <source>
        <dbReference type="ARBA" id="ARBA00004496"/>
    </source>
</evidence>
<gene>
    <name evidence="11" type="primary">argS</name>
    <name evidence="15" type="ORF">J0M35_02935</name>
</gene>
<dbReference type="EMBL" id="JAFLCK010000003">
    <property type="protein sequence ID" value="MBN8659291.1"/>
    <property type="molecule type" value="Genomic_DNA"/>
</dbReference>
<accession>A0A8J7PAY7</accession>
<evidence type="ECO:0000256" key="4">
    <source>
        <dbReference type="ARBA" id="ARBA00022490"/>
    </source>
</evidence>
<keyword evidence="4 11" id="KW-0963">Cytoplasm</keyword>
<comment type="subcellular location">
    <subcellularLocation>
        <location evidence="1 11">Cytoplasm</location>
    </subcellularLocation>
</comment>
<comment type="catalytic activity">
    <reaction evidence="10 11">
        <text>tRNA(Arg) + L-arginine + ATP = L-arginyl-tRNA(Arg) + AMP + diphosphate</text>
        <dbReference type="Rhea" id="RHEA:20301"/>
        <dbReference type="Rhea" id="RHEA-COMP:9658"/>
        <dbReference type="Rhea" id="RHEA-COMP:9673"/>
        <dbReference type="ChEBI" id="CHEBI:30616"/>
        <dbReference type="ChEBI" id="CHEBI:32682"/>
        <dbReference type="ChEBI" id="CHEBI:33019"/>
        <dbReference type="ChEBI" id="CHEBI:78442"/>
        <dbReference type="ChEBI" id="CHEBI:78513"/>
        <dbReference type="ChEBI" id="CHEBI:456215"/>
        <dbReference type="EC" id="6.1.1.19"/>
    </reaction>
</comment>
<evidence type="ECO:0000256" key="11">
    <source>
        <dbReference type="HAMAP-Rule" id="MF_00123"/>
    </source>
</evidence>
<keyword evidence="5 11" id="KW-0436">Ligase</keyword>
<comment type="subunit">
    <text evidence="3 11">Monomer.</text>
</comment>
<evidence type="ECO:0000313" key="16">
    <source>
        <dbReference type="Proteomes" id="UP000664277"/>
    </source>
</evidence>
<feature type="short sequence motif" description="'HIGH' region" evidence="11">
    <location>
        <begin position="140"/>
        <end position="150"/>
    </location>
</feature>
<dbReference type="Gene3D" id="1.10.730.10">
    <property type="entry name" value="Isoleucyl-tRNA Synthetase, Domain 1"/>
    <property type="match status" value="1"/>
</dbReference>
<evidence type="ECO:0000256" key="7">
    <source>
        <dbReference type="ARBA" id="ARBA00022840"/>
    </source>
</evidence>
<name>A0A8J7PAY7_9BACT</name>
<keyword evidence="6 11" id="KW-0547">Nucleotide-binding</keyword>
<dbReference type="SUPFAM" id="SSF52374">
    <property type="entry name" value="Nucleotidylyl transferase"/>
    <property type="match status" value="1"/>
</dbReference>
<dbReference type="Gene3D" id="3.30.1360.70">
    <property type="entry name" value="Arginyl tRNA synthetase N-terminal domain"/>
    <property type="match status" value="1"/>
</dbReference>
<keyword evidence="8 11" id="KW-0648">Protein biosynthesis</keyword>
<evidence type="ECO:0000256" key="6">
    <source>
        <dbReference type="ARBA" id="ARBA00022741"/>
    </source>
</evidence>
<dbReference type="FunFam" id="3.40.50.620:FF:000062">
    <property type="entry name" value="Arginine--tRNA ligase"/>
    <property type="match status" value="1"/>
</dbReference>
<dbReference type="InterPro" id="IPR036695">
    <property type="entry name" value="Arg-tRNA-synth_N_sf"/>
</dbReference>
<dbReference type="SUPFAM" id="SSF55190">
    <property type="entry name" value="Arginyl-tRNA synthetase (ArgRS), N-terminal 'additional' domain"/>
    <property type="match status" value="1"/>
</dbReference>
<dbReference type="Pfam" id="PF00750">
    <property type="entry name" value="tRNA-synt_1d"/>
    <property type="match status" value="1"/>
</dbReference>
<dbReference type="InterPro" id="IPR009080">
    <property type="entry name" value="tRNAsynth_Ia_anticodon-bd"/>
</dbReference>
<dbReference type="InterPro" id="IPR001278">
    <property type="entry name" value="Arg-tRNA-ligase"/>
</dbReference>
<dbReference type="SUPFAM" id="SSF47323">
    <property type="entry name" value="Anticodon-binding domain of a subclass of class I aminoacyl-tRNA synthetases"/>
    <property type="match status" value="1"/>
</dbReference>
<comment type="similarity">
    <text evidence="2 11 12">Belongs to the class-I aminoacyl-tRNA synthetase family.</text>
</comment>
<dbReference type="GO" id="GO:0005524">
    <property type="term" value="F:ATP binding"/>
    <property type="evidence" value="ECO:0007669"/>
    <property type="project" value="UniProtKB-UniRule"/>
</dbReference>
<sequence>MIKEKLAAIVSRAFASACRQGLLGAIPVETDECPAPIQIEKPRLPEHGDLACGVALKLAGQAKIAPIKIAQAIADQIGREDEAQGTYLESVTVANPGFINFKLGTGWLNETISDVLCQGASYGKPALGAGKKVLIEYVSANPTGDLHIGHGRNAVFGSCLANLLKFAGYEVEEEFYINDAGEQIAQLGRCAFALYRILLDRDVPYPTEGYPQEYLKEFLEQVVAQVGKQYLELSEEEGAVKLGDLTMKVIIEHQRVLLEKLHIKFDRWYSERDLHAADKVADVLSEFQKHGMSYESEGALWLKTKELGDERDRVLRKSSGSTTYLANDSAYHLDKYRRGYDLMINIWGADHHGQVPGLKGAMKALGVDETKLEVVLTQIVNLSRDGQIVRMSKRMGTVVMLGEVLDEVGVDAVRYYLAESSPQNSINFDLELAKKTSRENPAFYIQYAHARCCAILRRALEPMQGTDGDKPAPFTATDLDGFMAEYKSNPAVFQALYDSDSEVLAHQKALVTRLESFPQEVLEAVETRQPGRLARYAFELANELQKFYEVSRVITDQLSVTKARLGLILATKQVLSNALGIIGVSAPERM</sequence>
<evidence type="ECO:0000256" key="2">
    <source>
        <dbReference type="ARBA" id="ARBA00005594"/>
    </source>
</evidence>
<evidence type="ECO:0000259" key="14">
    <source>
        <dbReference type="SMART" id="SM01016"/>
    </source>
</evidence>
<dbReference type="HAMAP" id="MF_00123">
    <property type="entry name" value="Arg_tRNA_synth"/>
    <property type="match status" value="1"/>
</dbReference>
<evidence type="ECO:0000256" key="9">
    <source>
        <dbReference type="ARBA" id="ARBA00023146"/>
    </source>
</evidence>
<organism evidence="15 16">
    <name type="scientific">Candidatus Obscuribacter phosphatis</name>
    <dbReference type="NCBI Taxonomy" id="1906157"/>
    <lineage>
        <taxon>Bacteria</taxon>
        <taxon>Bacillati</taxon>
        <taxon>Candidatus Melainabacteria</taxon>
        <taxon>Candidatus Obscuribacterales</taxon>
        <taxon>Candidatus Obscuribacteraceae</taxon>
        <taxon>Candidatus Obscuribacter</taxon>
    </lineage>
</organism>
<keyword evidence="9 11" id="KW-0030">Aminoacyl-tRNA synthetase</keyword>
<feature type="domain" description="DALR anticodon binding" evidence="13">
    <location>
        <begin position="445"/>
        <end position="590"/>
    </location>
</feature>
<dbReference type="PROSITE" id="PS00178">
    <property type="entry name" value="AA_TRNA_LIGASE_I"/>
    <property type="match status" value="1"/>
</dbReference>
<dbReference type="Pfam" id="PF05746">
    <property type="entry name" value="DALR_1"/>
    <property type="match status" value="1"/>
</dbReference>
<dbReference type="InterPro" id="IPR014729">
    <property type="entry name" value="Rossmann-like_a/b/a_fold"/>
</dbReference>
<dbReference type="Gene3D" id="3.40.50.620">
    <property type="entry name" value="HUPs"/>
    <property type="match status" value="1"/>
</dbReference>
<keyword evidence="7 11" id="KW-0067">ATP-binding</keyword>
<evidence type="ECO:0000256" key="8">
    <source>
        <dbReference type="ARBA" id="ARBA00022917"/>
    </source>
</evidence>
<dbReference type="GO" id="GO:0004814">
    <property type="term" value="F:arginine-tRNA ligase activity"/>
    <property type="evidence" value="ECO:0007669"/>
    <property type="project" value="UniProtKB-UniRule"/>
</dbReference>
<protein>
    <recommendedName>
        <fullName evidence="11">Arginine--tRNA ligase</fullName>
        <ecNumber evidence="11">6.1.1.19</ecNumber>
    </recommendedName>
    <alternativeName>
        <fullName evidence="11">Arginyl-tRNA synthetase</fullName>
        <shortName evidence="11">ArgRS</shortName>
    </alternativeName>
</protein>
<feature type="domain" description="Arginyl tRNA synthetase N-terminal" evidence="14">
    <location>
        <begin position="4"/>
        <end position="103"/>
    </location>
</feature>
<dbReference type="InterPro" id="IPR035684">
    <property type="entry name" value="ArgRS_core"/>
</dbReference>
<dbReference type="InterPro" id="IPR005148">
    <property type="entry name" value="Arg-tRNA-synth_N"/>
</dbReference>
<dbReference type="GO" id="GO:0006420">
    <property type="term" value="P:arginyl-tRNA aminoacylation"/>
    <property type="evidence" value="ECO:0007669"/>
    <property type="project" value="UniProtKB-UniRule"/>
</dbReference>
<dbReference type="Pfam" id="PF03485">
    <property type="entry name" value="Arg_tRNA_synt_N"/>
    <property type="match status" value="1"/>
</dbReference>
<proteinExistence type="inferred from homology"/>
<dbReference type="PANTHER" id="PTHR11956">
    <property type="entry name" value="ARGINYL-TRNA SYNTHETASE"/>
    <property type="match status" value="1"/>
</dbReference>
<dbReference type="EC" id="6.1.1.19" evidence="11"/>